<feature type="domain" description="FecR protein" evidence="2">
    <location>
        <begin position="105"/>
        <end position="195"/>
    </location>
</feature>
<feature type="domain" description="FecR N-terminal" evidence="3">
    <location>
        <begin position="12"/>
        <end position="52"/>
    </location>
</feature>
<dbReference type="AlphaFoldDB" id="A0A923GNB0"/>
<dbReference type="InterPro" id="IPR032623">
    <property type="entry name" value="FecR_N"/>
</dbReference>
<dbReference type="Proteomes" id="UP000628137">
    <property type="component" value="Unassembled WGS sequence"/>
</dbReference>
<proteinExistence type="predicted"/>
<organism evidence="4">
    <name type="scientific">Pseudomonas vlassakiae</name>
    <dbReference type="NCBI Taxonomy" id="485888"/>
    <lineage>
        <taxon>Bacteria</taxon>
        <taxon>Pseudomonadati</taxon>
        <taxon>Pseudomonadota</taxon>
        <taxon>Gammaproteobacteria</taxon>
        <taxon>Pseudomonadales</taxon>
        <taxon>Pseudomonadaceae</taxon>
        <taxon>Pseudomonas</taxon>
    </lineage>
</organism>
<accession>A0A923GNB0</accession>
<dbReference type="Gene3D" id="2.60.120.1440">
    <property type="match status" value="1"/>
</dbReference>
<dbReference type="EMBL" id="JABWRP020000031">
    <property type="protein sequence ID" value="MBV4544327.1"/>
    <property type="molecule type" value="Genomic_DNA"/>
</dbReference>
<dbReference type="InterPro" id="IPR006860">
    <property type="entry name" value="FecR"/>
</dbReference>
<feature type="transmembrane region" description="Helical" evidence="1">
    <location>
        <begin position="75"/>
        <end position="98"/>
    </location>
</feature>
<dbReference type="Pfam" id="PF16220">
    <property type="entry name" value="DUF4880"/>
    <property type="match status" value="1"/>
</dbReference>
<reference evidence="4" key="2">
    <citation type="submission" date="2020-07" db="EMBL/GenBank/DDBJ databases">
        <authorList>
            <person name="Lood C."/>
            <person name="Girard L."/>
        </authorList>
    </citation>
    <scope>NUCLEOTIDE SEQUENCE</scope>
    <source>
        <strain evidence="4">RW4S2</strain>
    </source>
</reference>
<evidence type="ECO:0000313" key="4">
    <source>
        <dbReference type="EMBL" id="MBC3473742.1"/>
    </source>
</evidence>
<dbReference type="PANTHER" id="PTHR30273">
    <property type="entry name" value="PERIPLASMIC SIGNAL SENSOR AND SIGMA FACTOR ACTIVATOR FECR-RELATED"/>
    <property type="match status" value="1"/>
</dbReference>
<gene>
    <name evidence="5" type="ORF">HU738_025050</name>
    <name evidence="4" type="ORF">HU738_24580</name>
</gene>
<dbReference type="PIRSF" id="PIRSF018266">
    <property type="entry name" value="FecR"/>
    <property type="match status" value="1"/>
</dbReference>
<name>A0A923GNB0_9PSED</name>
<evidence type="ECO:0000256" key="1">
    <source>
        <dbReference type="SAM" id="Phobius"/>
    </source>
</evidence>
<dbReference type="PANTHER" id="PTHR30273:SF2">
    <property type="entry name" value="PROTEIN FECR"/>
    <property type="match status" value="1"/>
</dbReference>
<dbReference type="Pfam" id="PF04773">
    <property type="entry name" value="FecR"/>
    <property type="match status" value="1"/>
</dbReference>
<protein>
    <submittedName>
        <fullName evidence="4">FecR domain-containing protein</fullName>
    </submittedName>
</protein>
<dbReference type="InterPro" id="IPR012373">
    <property type="entry name" value="Ferrdict_sens_TM"/>
</dbReference>
<evidence type="ECO:0000313" key="5">
    <source>
        <dbReference type="EMBL" id="MBV4544327.1"/>
    </source>
</evidence>
<keyword evidence="1" id="KW-1133">Transmembrane helix</keyword>
<evidence type="ECO:0000259" key="2">
    <source>
        <dbReference type="Pfam" id="PF04773"/>
    </source>
</evidence>
<keyword evidence="1" id="KW-0812">Transmembrane</keyword>
<evidence type="ECO:0000259" key="3">
    <source>
        <dbReference type="Pfam" id="PF16220"/>
    </source>
</evidence>
<keyword evidence="1" id="KW-0472">Membrane</keyword>
<reference evidence="5" key="3">
    <citation type="submission" date="2021-06" db="EMBL/GenBank/DDBJ databases">
        <title>Updating the genus Pseudomonas: Description of 43 new species and partition of the Pseudomonas putida group.</title>
        <authorList>
            <person name="Girard L."/>
            <person name="Lood C."/>
            <person name="Vandamme P."/>
            <person name="Rokni-Zadeh H."/>
            <person name="Van Noort V."/>
            <person name="Hofte M."/>
            <person name="Lavigne R."/>
            <person name="De Mot R."/>
        </authorList>
    </citation>
    <scope>NUCLEOTIDE SEQUENCE</scope>
    <source>
        <strain evidence="5">RW4S2</strain>
    </source>
</reference>
<evidence type="ECO:0000313" key="6">
    <source>
        <dbReference type="Proteomes" id="UP000628137"/>
    </source>
</evidence>
<dbReference type="RefSeq" id="WP_186604787.1">
    <property type="nucleotide sequence ID" value="NZ_JABWRP020000031.1"/>
</dbReference>
<sequence>MPATPLQADPQQEALEWFSRLRQPGCDEGERQAFGRWCQEPQNAHAYAELEACWQQLQVPAARLRPRLLTVRRSYMGTAFGVLFLLLLSAFACLYWPLMQRLASELATDVGERRSVRLADGSALHLDSASAVNVDLRGRTRQLHLVQGQVYLELVLDGRAMEVQVEDARIQVYGTRLMVARHADQDELVVLNGKALVTQGGEQRMVSAGERVTFTDARIHPVQKVDEKNVDAWRFGRIEAIDMPLGQLIERLASYQGRRVWLMDEQAAHRRVTGNFNLDRPGETLAGLAAEEDLQLYGVLGQWLIVR</sequence>
<dbReference type="GO" id="GO:0016989">
    <property type="term" value="F:sigma factor antagonist activity"/>
    <property type="evidence" value="ECO:0007669"/>
    <property type="project" value="TreeGrafter"/>
</dbReference>
<reference evidence="4 6" key="1">
    <citation type="journal article" date="2020" name="Microorganisms">
        <title>Reliable Identification of Environmental Pseudomonas Isolates Using the rpoD Gene.</title>
        <authorList>
            <consortium name="The Broad Institute Genome Sequencing Platform"/>
            <person name="Girard L."/>
            <person name="Lood C."/>
            <person name="Rokni-Zadeh H."/>
            <person name="van Noort V."/>
            <person name="Lavigne R."/>
            <person name="De Mot R."/>
        </authorList>
    </citation>
    <scope>NUCLEOTIDE SEQUENCE</scope>
    <source>
        <strain evidence="4 6">RW4S2</strain>
    </source>
</reference>
<keyword evidence="6" id="KW-1185">Reference proteome</keyword>
<comment type="caution">
    <text evidence="4">The sequence shown here is derived from an EMBL/GenBank/DDBJ whole genome shotgun (WGS) entry which is preliminary data.</text>
</comment>
<dbReference type="EMBL" id="JABWRP010000034">
    <property type="protein sequence ID" value="MBC3473742.1"/>
    <property type="molecule type" value="Genomic_DNA"/>
</dbReference>